<dbReference type="InterPro" id="IPR002181">
    <property type="entry name" value="Fibrinogen_a/b/g_C_dom"/>
</dbReference>
<proteinExistence type="predicted"/>
<evidence type="ECO:0000313" key="1">
    <source>
        <dbReference type="EMBL" id="CAB4035905.1"/>
    </source>
</evidence>
<dbReference type="AlphaFoldDB" id="A0A7D9JUY9"/>
<dbReference type="Gene3D" id="3.90.215.10">
    <property type="entry name" value="Gamma Fibrinogen, chain A, domain 1"/>
    <property type="match status" value="1"/>
</dbReference>
<evidence type="ECO:0000313" key="2">
    <source>
        <dbReference type="Proteomes" id="UP001152795"/>
    </source>
</evidence>
<dbReference type="EMBL" id="CACRXK020021488">
    <property type="protein sequence ID" value="CAB4035905.1"/>
    <property type="molecule type" value="Genomic_DNA"/>
</dbReference>
<name>A0A7D9JUY9_PARCT</name>
<dbReference type="InterPro" id="IPR014716">
    <property type="entry name" value="Fibrinogen_a/b/g_C_1"/>
</dbReference>
<protein>
    <submittedName>
        <fullName evidence="1">Uncharacterized protein</fullName>
    </submittedName>
</protein>
<reference evidence="1" key="1">
    <citation type="submission" date="2020-04" db="EMBL/GenBank/DDBJ databases">
        <authorList>
            <person name="Alioto T."/>
            <person name="Alioto T."/>
            <person name="Gomez Garrido J."/>
        </authorList>
    </citation>
    <scope>NUCLEOTIDE SEQUENCE</scope>
    <source>
        <strain evidence="1">A484AB</strain>
    </source>
</reference>
<dbReference type="SUPFAM" id="SSF56496">
    <property type="entry name" value="Fibrinogen C-terminal domain-like"/>
    <property type="match status" value="1"/>
</dbReference>
<keyword evidence="2" id="KW-1185">Reference proteome</keyword>
<comment type="caution">
    <text evidence="1">The sequence shown here is derived from an EMBL/GenBank/DDBJ whole genome shotgun (WGS) entry which is preliminary data.</text>
</comment>
<dbReference type="NCBIfam" id="NF040941">
    <property type="entry name" value="GGGWT_bact"/>
    <property type="match status" value="1"/>
</dbReference>
<dbReference type="OrthoDB" id="5946954at2759"/>
<dbReference type="InterPro" id="IPR036056">
    <property type="entry name" value="Fibrinogen-like_C"/>
</dbReference>
<accession>A0A7D9JUY9</accession>
<organism evidence="1 2">
    <name type="scientific">Paramuricea clavata</name>
    <name type="common">Red gorgonian</name>
    <name type="synonym">Violescent sea-whip</name>
    <dbReference type="NCBI Taxonomy" id="317549"/>
    <lineage>
        <taxon>Eukaryota</taxon>
        <taxon>Metazoa</taxon>
        <taxon>Cnidaria</taxon>
        <taxon>Anthozoa</taxon>
        <taxon>Octocorallia</taxon>
        <taxon>Malacalcyonacea</taxon>
        <taxon>Plexauridae</taxon>
        <taxon>Paramuricea</taxon>
    </lineage>
</organism>
<dbReference type="PROSITE" id="PS51406">
    <property type="entry name" value="FIBRINOGEN_C_2"/>
    <property type="match status" value="1"/>
</dbReference>
<dbReference type="Proteomes" id="UP001152795">
    <property type="component" value="Unassembled WGS sequence"/>
</dbReference>
<dbReference type="Pfam" id="PF00147">
    <property type="entry name" value="Fibrinogen_C"/>
    <property type="match status" value="1"/>
</dbReference>
<sequence>MTGIRLTSQTYNGGYCTAQKLGTYRIAIQYCDGSNWLTLQPPGPNEKPKGVSGRSCRDILNKGLSRGDGDYLIKPDSSGKAIKVKCDMSSFGGGWTMCYTTDRHVNIKTELVTKPSTGYRADCNNIP</sequence>
<feature type="non-terminal residue" evidence="1">
    <location>
        <position position="1"/>
    </location>
</feature>
<gene>
    <name evidence="1" type="ORF">PACLA_8A031238</name>
</gene>